<evidence type="ECO:0000313" key="4">
    <source>
        <dbReference type="Proteomes" id="UP000186922"/>
    </source>
</evidence>
<dbReference type="CDD" id="cd02649">
    <property type="entry name" value="nuc_hydro_CeIAG"/>
    <property type="match status" value="1"/>
</dbReference>
<dbReference type="AlphaFoldDB" id="A0A1D1V4P4"/>
<dbReference type="InterPro" id="IPR052775">
    <property type="entry name" value="IUN_hydrolase"/>
</dbReference>
<dbReference type="InterPro" id="IPR036452">
    <property type="entry name" value="Ribo_hydro-like"/>
</dbReference>
<dbReference type="STRING" id="947166.A0A1D1V4P4"/>
<comment type="caution">
    <text evidence="3">The sequence shown here is derived from an EMBL/GenBank/DDBJ whole genome shotgun (WGS) entry which is preliminary data.</text>
</comment>
<sequence>MEDNRSSSSALGLRRKIIIDTDVGIDDAQAIFLALADPSAEILAITCVGGNTLLENVCSNVLKVLTVAQRLDIPVYAGCKAPIIGNIKFGEPYHGEDGLGDCPPDILDVGPVDISMLQLEHATTVISQFTKKYPGEVSVICLAPLTNLAIAIKIDPDFTRLLKSVYIMGGNHAGEGNDTAAAEFNFYHDPEAASIVLSNCSCEVIMLGWETCSLMENRFKYSWMKESLYSRDTPQGRFIRNINNRILSSMDASLPGYDQESGFILCDEWVMALFLNPEICAKFCVWSTEVELAGRLTRGQCVVDKRFYGRSSDGKNQVRHVLALDKERMKEMLVKMVMVQNFPKGNS</sequence>
<gene>
    <name evidence="3" type="primary">RvY_07425-1</name>
    <name evidence="3" type="synonym">RvY_07425.1</name>
    <name evidence="3" type="ORF">RvY_07425</name>
</gene>
<dbReference type="PANTHER" id="PTHR46190">
    <property type="entry name" value="SI:CH211-201H21.5-RELATED"/>
    <property type="match status" value="1"/>
</dbReference>
<evidence type="ECO:0000256" key="1">
    <source>
        <dbReference type="ARBA" id="ARBA00009176"/>
    </source>
</evidence>
<evidence type="ECO:0000259" key="2">
    <source>
        <dbReference type="Pfam" id="PF01156"/>
    </source>
</evidence>
<reference evidence="3 4" key="1">
    <citation type="journal article" date="2016" name="Nat. Commun.">
        <title>Extremotolerant tardigrade genome and improved radiotolerance of human cultured cells by tardigrade-unique protein.</title>
        <authorList>
            <person name="Hashimoto T."/>
            <person name="Horikawa D.D."/>
            <person name="Saito Y."/>
            <person name="Kuwahara H."/>
            <person name="Kozuka-Hata H."/>
            <person name="Shin-I T."/>
            <person name="Minakuchi Y."/>
            <person name="Ohishi K."/>
            <person name="Motoyama A."/>
            <person name="Aizu T."/>
            <person name="Enomoto A."/>
            <person name="Kondo K."/>
            <person name="Tanaka S."/>
            <person name="Hara Y."/>
            <person name="Koshikawa S."/>
            <person name="Sagara H."/>
            <person name="Miura T."/>
            <person name="Yokobori S."/>
            <person name="Miyagawa K."/>
            <person name="Suzuki Y."/>
            <person name="Kubo T."/>
            <person name="Oyama M."/>
            <person name="Kohara Y."/>
            <person name="Fujiyama A."/>
            <person name="Arakawa K."/>
            <person name="Katayama T."/>
            <person name="Toyoda A."/>
            <person name="Kunieda T."/>
        </authorList>
    </citation>
    <scope>NUCLEOTIDE SEQUENCE [LARGE SCALE GENOMIC DNA]</scope>
    <source>
        <strain evidence="3 4">YOKOZUNA-1</strain>
    </source>
</reference>
<evidence type="ECO:0000313" key="3">
    <source>
        <dbReference type="EMBL" id="GAU95890.1"/>
    </source>
</evidence>
<dbReference type="InterPro" id="IPR001910">
    <property type="entry name" value="Inosine/uridine_hydrolase_dom"/>
</dbReference>
<accession>A0A1D1V4P4</accession>
<dbReference type="OrthoDB" id="432381at2759"/>
<protein>
    <recommendedName>
        <fullName evidence="2">Inosine/uridine-preferring nucleoside hydrolase domain-containing protein</fullName>
    </recommendedName>
</protein>
<comment type="similarity">
    <text evidence="1">Belongs to the IUNH family.</text>
</comment>
<organism evidence="3 4">
    <name type="scientific">Ramazzottius varieornatus</name>
    <name type="common">Water bear</name>
    <name type="synonym">Tardigrade</name>
    <dbReference type="NCBI Taxonomy" id="947166"/>
    <lineage>
        <taxon>Eukaryota</taxon>
        <taxon>Metazoa</taxon>
        <taxon>Ecdysozoa</taxon>
        <taxon>Tardigrada</taxon>
        <taxon>Eutardigrada</taxon>
        <taxon>Parachela</taxon>
        <taxon>Hypsibioidea</taxon>
        <taxon>Ramazzottiidae</taxon>
        <taxon>Ramazzottius</taxon>
    </lineage>
</organism>
<dbReference type="GO" id="GO:0016799">
    <property type="term" value="F:hydrolase activity, hydrolyzing N-glycosyl compounds"/>
    <property type="evidence" value="ECO:0007669"/>
    <property type="project" value="InterPro"/>
</dbReference>
<dbReference type="Gene3D" id="3.90.245.10">
    <property type="entry name" value="Ribonucleoside hydrolase-like"/>
    <property type="match status" value="1"/>
</dbReference>
<keyword evidence="4" id="KW-1185">Reference proteome</keyword>
<feature type="domain" description="Inosine/uridine-preferring nucleoside hydrolase" evidence="2">
    <location>
        <begin position="17"/>
        <end position="330"/>
    </location>
</feature>
<dbReference type="PANTHER" id="PTHR46190:SF1">
    <property type="entry name" value="SI:CH211-201H21.5"/>
    <property type="match status" value="1"/>
</dbReference>
<dbReference type="Pfam" id="PF01156">
    <property type="entry name" value="IU_nuc_hydro"/>
    <property type="match status" value="1"/>
</dbReference>
<name>A0A1D1V4P4_RAMVA</name>
<dbReference type="Proteomes" id="UP000186922">
    <property type="component" value="Unassembled WGS sequence"/>
</dbReference>
<proteinExistence type="inferred from homology"/>
<dbReference type="SUPFAM" id="SSF53590">
    <property type="entry name" value="Nucleoside hydrolase"/>
    <property type="match status" value="1"/>
</dbReference>
<dbReference type="EMBL" id="BDGG01000003">
    <property type="protein sequence ID" value="GAU95890.1"/>
    <property type="molecule type" value="Genomic_DNA"/>
</dbReference>